<sequence>MRTVCFLVIWVFATPMPPEEEGVQSGDRRVVESGISGVYQENRIKGIKGIDFQTRLWSVPPGAGRSALRGVDVIVLPYGIPLERGSEKWDEGPRKQRDTRLGWRMESGVQI</sequence>
<feature type="compositionally biased region" description="Basic and acidic residues" evidence="1">
    <location>
        <begin position="86"/>
        <end position="103"/>
    </location>
</feature>
<evidence type="ECO:0000256" key="1">
    <source>
        <dbReference type="SAM" id="MobiDB-lite"/>
    </source>
</evidence>
<keyword evidence="4" id="KW-1185">Reference proteome</keyword>
<protein>
    <submittedName>
        <fullName evidence="3">Uncharacterized protein</fullName>
    </submittedName>
</protein>
<comment type="caution">
    <text evidence="3">The sequence shown here is derived from an EMBL/GenBank/DDBJ whole genome shotgun (WGS) entry which is preliminary data.</text>
</comment>
<feature type="signal peptide" evidence="2">
    <location>
        <begin position="1"/>
        <end position="15"/>
    </location>
</feature>
<dbReference type="EMBL" id="BMAW01009935">
    <property type="protein sequence ID" value="GFT16435.1"/>
    <property type="molecule type" value="Genomic_DNA"/>
</dbReference>
<evidence type="ECO:0000313" key="4">
    <source>
        <dbReference type="Proteomes" id="UP000887013"/>
    </source>
</evidence>
<gene>
    <name evidence="3" type="ORF">NPIL_354341</name>
</gene>
<proteinExistence type="predicted"/>
<dbReference type="AlphaFoldDB" id="A0A8X6NIT3"/>
<feature type="region of interest" description="Disordered" evidence="1">
    <location>
        <begin position="86"/>
        <end position="111"/>
    </location>
</feature>
<evidence type="ECO:0000256" key="2">
    <source>
        <dbReference type="SAM" id="SignalP"/>
    </source>
</evidence>
<dbReference type="Proteomes" id="UP000887013">
    <property type="component" value="Unassembled WGS sequence"/>
</dbReference>
<name>A0A8X6NIT3_NEPPI</name>
<feature type="chain" id="PRO_5036454628" evidence="2">
    <location>
        <begin position="16"/>
        <end position="111"/>
    </location>
</feature>
<accession>A0A8X6NIT3</accession>
<reference evidence="3" key="1">
    <citation type="submission" date="2020-08" db="EMBL/GenBank/DDBJ databases">
        <title>Multicomponent nature underlies the extraordinary mechanical properties of spider dragline silk.</title>
        <authorList>
            <person name="Kono N."/>
            <person name="Nakamura H."/>
            <person name="Mori M."/>
            <person name="Yoshida Y."/>
            <person name="Ohtoshi R."/>
            <person name="Malay A.D."/>
            <person name="Moran D.A.P."/>
            <person name="Tomita M."/>
            <person name="Numata K."/>
            <person name="Arakawa K."/>
        </authorList>
    </citation>
    <scope>NUCLEOTIDE SEQUENCE</scope>
</reference>
<keyword evidence="2" id="KW-0732">Signal</keyword>
<evidence type="ECO:0000313" key="3">
    <source>
        <dbReference type="EMBL" id="GFT16435.1"/>
    </source>
</evidence>
<organism evidence="3 4">
    <name type="scientific">Nephila pilipes</name>
    <name type="common">Giant wood spider</name>
    <name type="synonym">Nephila maculata</name>
    <dbReference type="NCBI Taxonomy" id="299642"/>
    <lineage>
        <taxon>Eukaryota</taxon>
        <taxon>Metazoa</taxon>
        <taxon>Ecdysozoa</taxon>
        <taxon>Arthropoda</taxon>
        <taxon>Chelicerata</taxon>
        <taxon>Arachnida</taxon>
        <taxon>Araneae</taxon>
        <taxon>Araneomorphae</taxon>
        <taxon>Entelegynae</taxon>
        <taxon>Araneoidea</taxon>
        <taxon>Nephilidae</taxon>
        <taxon>Nephila</taxon>
    </lineage>
</organism>